<comment type="similarity">
    <text evidence="1">Belongs to the DprA/Smf family.</text>
</comment>
<dbReference type="EMBL" id="CP001751">
    <property type="protein sequence ID" value="ADE38859.1"/>
    <property type="molecule type" value="Genomic_DNA"/>
</dbReference>
<dbReference type="GO" id="GO:0009294">
    <property type="term" value="P:DNA-mediated transformation"/>
    <property type="evidence" value="ECO:0007669"/>
    <property type="project" value="InterPro"/>
</dbReference>
<gene>
    <name evidence="5" type="ordered locus">SAR116_0616</name>
</gene>
<dbReference type="EC" id="2.3.3.13" evidence="5"/>
<evidence type="ECO:0000256" key="2">
    <source>
        <dbReference type="SAM" id="MobiDB-lite"/>
    </source>
</evidence>
<evidence type="ECO:0000256" key="1">
    <source>
        <dbReference type="ARBA" id="ARBA00006525"/>
    </source>
</evidence>
<dbReference type="InterPro" id="IPR057666">
    <property type="entry name" value="DrpA_SLOG"/>
</dbReference>
<dbReference type="Proteomes" id="UP000007460">
    <property type="component" value="Chromosome"/>
</dbReference>
<organism evidence="5 6">
    <name type="scientific">Puniceispirillum marinum (strain IMCC1322)</name>
    <dbReference type="NCBI Taxonomy" id="488538"/>
    <lineage>
        <taxon>Bacteria</taxon>
        <taxon>Pseudomonadati</taxon>
        <taxon>Pseudomonadota</taxon>
        <taxon>Alphaproteobacteria</taxon>
        <taxon>Candidatus Puniceispirillales</taxon>
        <taxon>Candidatus Puniceispirillaceae</taxon>
        <taxon>Candidatus Puniceispirillum</taxon>
    </lineage>
</organism>
<accession>D5BRG2</accession>
<dbReference type="OrthoDB" id="9785707at2"/>
<keyword evidence="5" id="KW-0012">Acyltransferase</keyword>
<dbReference type="Pfam" id="PF17782">
    <property type="entry name" value="WHD_DprA"/>
    <property type="match status" value="1"/>
</dbReference>
<dbReference type="HOGENOM" id="CLU_029601_1_1_5"/>
<feature type="domain" description="Smf/DprA SLOG" evidence="3">
    <location>
        <begin position="73"/>
        <end position="279"/>
    </location>
</feature>
<dbReference type="InterPro" id="IPR041614">
    <property type="entry name" value="DprA_WH"/>
</dbReference>
<dbReference type="Gene3D" id="3.40.50.450">
    <property type="match status" value="1"/>
</dbReference>
<dbReference type="STRING" id="488538.SAR116_0616"/>
<name>D5BRG2_PUNMI</name>
<evidence type="ECO:0000313" key="5">
    <source>
        <dbReference type="EMBL" id="ADE38859.1"/>
    </source>
</evidence>
<dbReference type="PANTHER" id="PTHR43022">
    <property type="entry name" value="PROTEIN SMF"/>
    <property type="match status" value="1"/>
</dbReference>
<proteinExistence type="inferred from homology"/>
<dbReference type="RefSeq" id="WP_013045488.1">
    <property type="nucleotide sequence ID" value="NC_014010.1"/>
</dbReference>
<dbReference type="GO" id="GO:0003852">
    <property type="term" value="F:2-isopropylmalate synthase activity"/>
    <property type="evidence" value="ECO:0007669"/>
    <property type="project" value="UniProtKB-EC"/>
</dbReference>
<evidence type="ECO:0000259" key="4">
    <source>
        <dbReference type="Pfam" id="PF17782"/>
    </source>
</evidence>
<dbReference type="SUPFAM" id="SSF102405">
    <property type="entry name" value="MCP/YpsA-like"/>
    <property type="match status" value="1"/>
</dbReference>
<keyword evidence="5" id="KW-0808">Transferase</keyword>
<feature type="domain" description="DprA winged helix" evidence="4">
    <location>
        <begin position="298"/>
        <end position="357"/>
    </location>
</feature>
<dbReference type="NCBIfam" id="TIGR00732">
    <property type="entry name" value="dprA"/>
    <property type="match status" value="1"/>
</dbReference>
<dbReference type="Pfam" id="PF21102">
    <property type="entry name" value="DprA_N"/>
    <property type="match status" value="1"/>
</dbReference>
<dbReference type="PANTHER" id="PTHR43022:SF1">
    <property type="entry name" value="PROTEIN SMF"/>
    <property type="match status" value="1"/>
</dbReference>
<keyword evidence="6" id="KW-1185">Reference proteome</keyword>
<dbReference type="AlphaFoldDB" id="D5BRG2"/>
<dbReference type="Pfam" id="PF02481">
    <property type="entry name" value="DNA_processg_A"/>
    <property type="match status" value="1"/>
</dbReference>
<evidence type="ECO:0000313" key="6">
    <source>
        <dbReference type="Proteomes" id="UP000007460"/>
    </source>
</evidence>
<dbReference type="InterPro" id="IPR036388">
    <property type="entry name" value="WH-like_DNA-bd_sf"/>
</dbReference>
<reference evidence="5 6" key="1">
    <citation type="journal article" date="2010" name="J. Bacteriol.">
        <title>Complete genome sequence of "Candidatus Puniceispirillum marinum" IMCC1322, a representative of the SAR116 clade in the Alphaproteobacteria.</title>
        <authorList>
            <person name="Oh H.M."/>
            <person name="Kwon K.K."/>
            <person name="Kang I."/>
            <person name="Kang S.G."/>
            <person name="Lee J.H."/>
            <person name="Kim S.J."/>
            <person name="Cho J.C."/>
        </authorList>
    </citation>
    <scope>NUCLEOTIDE SEQUENCE [LARGE SCALE GENOMIC DNA]</scope>
    <source>
        <strain evidence="5 6">IMCC1322</strain>
    </source>
</reference>
<feature type="region of interest" description="Disordered" evidence="2">
    <location>
        <begin position="281"/>
        <end position="302"/>
    </location>
</feature>
<evidence type="ECO:0000259" key="3">
    <source>
        <dbReference type="Pfam" id="PF02481"/>
    </source>
</evidence>
<dbReference type="eggNOG" id="COG0758">
    <property type="taxonomic scope" value="Bacteria"/>
</dbReference>
<dbReference type="InterPro" id="IPR003488">
    <property type="entry name" value="DprA"/>
</dbReference>
<dbReference type="Gene3D" id="1.10.10.10">
    <property type="entry name" value="Winged helix-like DNA-binding domain superfamily/Winged helix DNA-binding domain"/>
    <property type="match status" value="1"/>
</dbReference>
<protein>
    <submittedName>
        <fullName evidence="5">DNA protecting protein DprA</fullName>
        <ecNumber evidence="5">2.3.3.13</ecNumber>
    </submittedName>
</protein>
<sequence length="367" mass="39272">MEHSEKLARIRLIRTQNVGPMTYKLLMRRYKTAKEALRAIPELAKRGGRKLVPASLAVAEAEFNANEAAGATLLFRGTEQYPRQLDMFDDAPALLSAKGNIHLLQKPMLAMVGARNASINAMRLSEKLASELGTHGYIIVSGLARGIDTAAHNGALDTGTIAVIASGIDLVYPQENADLFDSIIERGLLLAEMPPGTQPTPRHFPIRNRIIAGLSHGVIVVEAAAKSGSLITARETGERGGEVMAIPGSPLDPRSEGCNKLIREGATLVQNTSDILECLSRPYTASQPPPPPVQDANAPEPNSNAVNKCRNIITEGVGPDPVAIDDIIHLCDMPASIVWAALLELELAGVILRHHGNRVSKIAAFKA</sequence>
<dbReference type="KEGG" id="apb:SAR116_0616"/>